<protein>
    <submittedName>
        <fullName evidence="1">Oxidoreductase</fullName>
    </submittedName>
</protein>
<reference evidence="1 2" key="1">
    <citation type="submission" date="2019-11" db="EMBL/GenBank/DDBJ databases">
        <title>Draft Genome Sequence of Plant Growth-Promoting Rhizosphere-Associated Bacteria.</title>
        <authorList>
            <person name="Vasilyev I.Y."/>
            <person name="Radchenko V."/>
            <person name="Ilnitskaya E.V."/>
        </authorList>
    </citation>
    <scope>NUCLEOTIDE SEQUENCE [LARGE SCALE GENOMIC DNA]</scope>
    <source>
        <strain evidence="1 2">VRA_07sq_f</strain>
    </source>
</reference>
<proteinExistence type="predicted"/>
<dbReference type="EMBL" id="WKKY01000322">
    <property type="protein sequence ID" value="MSE21231.1"/>
    <property type="molecule type" value="Genomic_DNA"/>
</dbReference>
<comment type="caution">
    <text evidence="1">The sequence shown here is derived from an EMBL/GenBank/DDBJ whole genome shotgun (WGS) entry which is preliminary data.</text>
</comment>
<evidence type="ECO:0000313" key="1">
    <source>
        <dbReference type="EMBL" id="MSE21231.1"/>
    </source>
</evidence>
<sequence length="125" mass="13570">KRNTDKFRSATLIEARVPKANLDISANPILESLVDTKLARTHQLHIGDKAVAINAVDVDQQTDQFLDANGNVQPDVYIWGVPLDGLRYVTNAAPRPGVNDTNLQTADKLAAQVLGLPVADNVEMD</sequence>
<gene>
    <name evidence="1" type="ORF">GKC44_08235</name>
</gene>
<evidence type="ECO:0000313" key="2">
    <source>
        <dbReference type="Proteomes" id="UP000491237"/>
    </source>
</evidence>
<accession>A0A844EBJ8</accession>
<organism evidence="1 2">
    <name type="scientific">Lentilactobacillus parabuchneri</name>
    <dbReference type="NCBI Taxonomy" id="152331"/>
    <lineage>
        <taxon>Bacteria</taxon>
        <taxon>Bacillati</taxon>
        <taxon>Bacillota</taxon>
        <taxon>Bacilli</taxon>
        <taxon>Lactobacillales</taxon>
        <taxon>Lactobacillaceae</taxon>
        <taxon>Lentilactobacillus</taxon>
    </lineage>
</organism>
<dbReference type="AlphaFoldDB" id="A0A844EBJ8"/>
<dbReference type="Proteomes" id="UP000491237">
    <property type="component" value="Unassembled WGS sequence"/>
</dbReference>
<name>A0A844EBJ8_9LACO</name>
<feature type="non-terminal residue" evidence="1">
    <location>
        <position position="1"/>
    </location>
</feature>